<proteinExistence type="predicted"/>
<dbReference type="SMART" id="SM00855">
    <property type="entry name" value="PGAM"/>
    <property type="match status" value="1"/>
</dbReference>
<accession>A0A2P2CHN6</accession>
<dbReference type="CDD" id="cd07067">
    <property type="entry name" value="HP_PGM_like"/>
    <property type="match status" value="1"/>
</dbReference>
<gene>
    <name evidence="1" type="ORF">NOCA1240514</name>
</gene>
<name>A0A2P2CHN6_9ZZZZ</name>
<dbReference type="EC" id="5.4.2.-" evidence="1"/>
<dbReference type="PANTHER" id="PTHR48100">
    <property type="entry name" value="BROAD-SPECIFICITY PHOSPHATASE YOR283W-RELATED"/>
    <property type="match status" value="1"/>
</dbReference>
<dbReference type="AlphaFoldDB" id="A0A2P2CHN6"/>
<keyword evidence="1" id="KW-0413">Isomerase</keyword>
<dbReference type="GO" id="GO:0016853">
    <property type="term" value="F:isomerase activity"/>
    <property type="evidence" value="ECO:0007669"/>
    <property type="project" value="UniProtKB-KW"/>
</dbReference>
<dbReference type="EMBL" id="CZKB01000017">
    <property type="protein sequence ID" value="CUR61411.1"/>
    <property type="molecule type" value="Genomic_DNA"/>
</dbReference>
<dbReference type="PANTHER" id="PTHR48100:SF51">
    <property type="entry name" value="PHOSPHOGLYCERATE MUTASE"/>
    <property type="match status" value="1"/>
</dbReference>
<evidence type="ECO:0000313" key="1">
    <source>
        <dbReference type="EMBL" id="CUR61411.1"/>
    </source>
</evidence>
<dbReference type="InterPro" id="IPR029033">
    <property type="entry name" value="His_PPase_superfam"/>
</dbReference>
<dbReference type="Gene3D" id="3.40.50.1240">
    <property type="entry name" value="Phosphoglycerate mutase-like"/>
    <property type="match status" value="1"/>
</dbReference>
<dbReference type="InterPro" id="IPR050275">
    <property type="entry name" value="PGM_Phosphatase"/>
</dbReference>
<dbReference type="Pfam" id="PF00300">
    <property type="entry name" value="His_Phos_1"/>
    <property type="match status" value="1"/>
</dbReference>
<dbReference type="GO" id="GO:0005737">
    <property type="term" value="C:cytoplasm"/>
    <property type="evidence" value="ECO:0007669"/>
    <property type="project" value="TreeGrafter"/>
</dbReference>
<protein>
    <submittedName>
        <fullName evidence="1">Putative Phosphoglycerate mutase-like protein</fullName>
        <ecNumber evidence="1">5.4.2.-</ecNumber>
    </submittedName>
</protein>
<dbReference type="SUPFAM" id="SSF53254">
    <property type="entry name" value="Phosphoglycerate mutase-like"/>
    <property type="match status" value="1"/>
</dbReference>
<dbReference type="GO" id="GO:0016791">
    <property type="term" value="F:phosphatase activity"/>
    <property type="evidence" value="ECO:0007669"/>
    <property type="project" value="TreeGrafter"/>
</dbReference>
<organism evidence="1">
    <name type="scientific">metagenome</name>
    <dbReference type="NCBI Taxonomy" id="256318"/>
    <lineage>
        <taxon>unclassified sequences</taxon>
        <taxon>metagenomes</taxon>
    </lineage>
</organism>
<sequence length="225" mass="25035">MGVQTIVHLLRHGEVHNPQGVLYGRRDGFHLSDLGNQMAQRIAETIGDRDITHMRTSPLERARETGAPLAAARGLTPVVDPRVIESSNAFEGLSFGDGAMTIIKRPHLWRHLYNPLKPSWGEPYDEIAGRMVAAIHDARDAARGHEAVVVSHQLPIWTTRLFLEKRSYLHHPKNRQCTLCSLTSVVFDDDRMVQVRYSEPAGDLIPVADRSAPFSAGGAVQEDRP</sequence>
<reference evidence="1" key="1">
    <citation type="submission" date="2015-08" db="EMBL/GenBank/DDBJ databases">
        <authorList>
            <person name="Babu N.S."/>
            <person name="Beckwith C.J."/>
            <person name="Beseler K.G."/>
            <person name="Brison A."/>
            <person name="Carone J.V."/>
            <person name="Caskin T.P."/>
            <person name="Diamond M."/>
            <person name="Durham M.E."/>
            <person name="Foxe J.M."/>
            <person name="Go M."/>
            <person name="Henderson B.A."/>
            <person name="Jones I.B."/>
            <person name="McGettigan J.A."/>
            <person name="Micheletti S.J."/>
            <person name="Nasrallah M.E."/>
            <person name="Ortiz D."/>
            <person name="Piller C.R."/>
            <person name="Privatt S.R."/>
            <person name="Schneider S.L."/>
            <person name="Sharp S."/>
            <person name="Smith T.C."/>
            <person name="Stanton J.D."/>
            <person name="Ullery H.E."/>
            <person name="Wilson R.J."/>
            <person name="Serrano M.G."/>
            <person name="Buck G."/>
            <person name="Lee V."/>
            <person name="Wang Y."/>
            <person name="Carvalho R."/>
            <person name="Voegtly L."/>
            <person name="Shi R."/>
            <person name="Duckworth R."/>
            <person name="Johnson A."/>
            <person name="Loviza R."/>
            <person name="Walstead R."/>
            <person name="Shah Z."/>
            <person name="Kiflezghi M."/>
            <person name="Wade K."/>
            <person name="Ball S.L."/>
            <person name="Bradley K.W."/>
            <person name="Asai D.J."/>
            <person name="Bowman C.A."/>
            <person name="Russell D.A."/>
            <person name="Pope W.H."/>
            <person name="Jacobs-Sera D."/>
            <person name="Hendrix R.W."/>
            <person name="Hatfull G.F."/>
        </authorList>
    </citation>
    <scope>NUCLEOTIDE SEQUENCE</scope>
</reference>
<dbReference type="InterPro" id="IPR013078">
    <property type="entry name" value="His_Pase_superF_clade-1"/>
</dbReference>